<evidence type="ECO:0000313" key="1">
    <source>
        <dbReference type="EMBL" id="KAH7902873.1"/>
    </source>
</evidence>
<gene>
    <name evidence="1" type="ORF">BJ138DRAFT_1131572</name>
</gene>
<proteinExistence type="predicted"/>
<keyword evidence="2" id="KW-1185">Reference proteome</keyword>
<comment type="caution">
    <text evidence="1">The sequence shown here is derived from an EMBL/GenBank/DDBJ whole genome shotgun (WGS) entry which is preliminary data.</text>
</comment>
<name>A0ACB7ZPX5_9AGAM</name>
<reference evidence="1" key="1">
    <citation type="journal article" date="2021" name="New Phytol.">
        <title>Evolutionary innovations through gain and loss of genes in the ectomycorrhizal Boletales.</title>
        <authorList>
            <person name="Wu G."/>
            <person name="Miyauchi S."/>
            <person name="Morin E."/>
            <person name="Kuo A."/>
            <person name="Drula E."/>
            <person name="Varga T."/>
            <person name="Kohler A."/>
            <person name="Feng B."/>
            <person name="Cao Y."/>
            <person name="Lipzen A."/>
            <person name="Daum C."/>
            <person name="Hundley H."/>
            <person name="Pangilinan J."/>
            <person name="Johnson J."/>
            <person name="Barry K."/>
            <person name="LaButti K."/>
            <person name="Ng V."/>
            <person name="Ahrendt S."/>
            <person name="Min B."/>
            <person name="Choi I.G."/>
            <person name="Park H."/>
            <person name="Plett J.M."/>
            <person name="Magnuson J."/>
            <person name="Spatafora J.W."/>
            <person name="Nagy L.G."/>
            <person name="Henrissat B."/>
            <person name="Grigoriev I.V."/>
            <person name="Yang Z.L."/>
            <person name="Xu J."/>
            <person name="Martin F.M."/>
        </authorList>
    </citation>
    <scope>NUCLEOTIDE SEQUENCE</scope>
    <source>
        <strain evidence="1">ATCC 28755</strain>
    </source>
</reference>
<organism evidence="1 2">
    <name type="scientific">Hygrophoropsis aurantiaca</name>
    <dbReference type="NCBI Taxonomy" id="72124"/>
    <lineage>
        <taxon>Eukaryota</taxon>
        <taxon>Fungi</taxon>
        <taxon>Dikarya</taxon>
        <taxon>Basidiomycota</taxon>
        <taxon>Agaricomycotina</taxon>
        <taxon>Agaricomycetes</taxon>
        <taxon>Agaricomycetidae</taxon>
        <taxon>Boletales</taxon>
        <taxon>Coniophorineae</taxon>
        <taxon>Hygrophoropsidaceae</taxon>
        <taxon>Hygrophoropsis</taxon>
    </lineage>
</organism>
<dbReference type="EMBL" id="MU269444">
    <property type="protein sequence ID" value="KAH7902873.1"/>
    <property type="molecule type" value="Genomic_DNA"/>
</dbReference>
<accession>A0ACB7ZPX5</accession>
<protein>
    <submittedName>
        <fullName evidence="1">Uncharacterized protein</fullName>
    </submittedName>
</protein>
<dbReference type="Proteomes" id="UP000790377">
    <property type="component" value="Unassembled WGS sequence"/>
</dbReference>
<evidence type="ECO:0000313" key="2">
    <source>
        <dbReference type="Proteomes" id="UP000790377"/>
    </source>
</evidence>
<sequence length="414" mass="47482">MARLTEDPNLENQPDFNLAEFAPDRLLLVAEGLTDDQAANALGAVWRMENNKAKAQWARQIADDAEEERLAEERRRGQAEHEDVDAITAAAQAQFKLEQEQEKEEARKEDKKRNRIKYNEIKNGVLPDDEPFFPSAYALRKLSKGDYCELFYFTNQGEDIALDCSALDTDPEAMVMVAGANGVNTWIQAGAARNSKTGIIKDEDLEWEQLVEACPRMVDAMEDNLWPIPRLSMFVDFWKAIQRHPWRTSRDPLRKRALLLYQAKQRRRWHLIAGIRDNCSLAEINEKLLNDDWHILCNQDRNKELQSAIAKATQAAIAEVRAAQFTGENRQQRSSLYKRSQSPQLDDGRQLSSYKKPKSFRPSQELWNTFPTARAALPGGEYPPCAVCLGRHRHFVIKCDATRTWDDKFTTFAI</sequence>